<evidence type="ECO:0000259" key="2">
    <source>
        <dbReference type="Pfam" id="PF03793"/>
    </source>
</evidence>
<evidence type="ECO:0000256" key="1">
    <source>
        <dbReference type="SAM" id="MobiDB-lite"/>
    </source>
</evidence>
<reference evidence="3 4" key="1">
    <citation type="submission" date="2016-12" db="EMBL/GenBank/DDBJ databases">
        <title>The whole genome sequencing and assembly of Lactobacillus alimentarius DSM 20249T strain.</title>
        <authorList>
            <person name="Lee Y.-J."/>
            <person name="Yi H."/>
            <person name="Bahn Y.-S."/>
            <person name="Kim J.F."/>
            <person name="Lee D.-W."/>
        </authorList>
    </citation>
    <scope>NUCLEOTIDE SEQUENCE [LARGE SCALE GENOMIC DNA]</scope>
    <source>
        <strain evidence="3 4">DSM 20249</strain>
    </source>
</reference>
<dbReference type="OrthoDB" id="2319125at2"/>
<evidence type="ECO:0000313" key="3">
    <source>
        <dbReference type="EMBL" id="AUI72293.1"/>
    </source>
</evidence>
<dbReference type="AlphaFoldDB" id="A0A2K9HPD9"/>
<feature type="compositionally biased region" description="Basic residues" evidence="1">
    <location>
        <begin position="178"/>
        <end position="190"/>
    </location>
</feature>
<dbReference type="RefSeq" id="WP_057738949.1">
    <property type="nucleotide sequence ID" value="NZ_AZDQ01000029.1"/>
</dbReference>
<dbReference type="STRING" id="1423720.FC67_GL000768"/>
<dbReference type="Pfam" id="PF03793">
    <property type="entry name" value="PASTA"/>
    <property type="match status" value="1"/>
</dbReference>
<dbReference type="Proteomes" id="UP000234653">
    <property type="component" value="Chromosome"/>
</dbReference>
<dbReference type="CDD" id="cd06577">
    <property type="entry name" value="PASTA_pknB"/>
    <property type="match status" value="1"/>
</dbReference>
<dbReference type="InterPro" id="IPR005543">
    <property type="entry name" value="PASTA_dom"/>
</dbReference>
<sequence length="205" mass="22721">MSAKEGKLDKLIKTVDKLTDSKGISKLGKTLNKTLDIAGNVINSTAEVANHQLDERNKRHLDDIKLPDISGLNLDQTRELFDSMNIRYAFLTVAPDIKLAASKVDTVIKTFPKPKTVLKKGSFVKIYYLDATTLEQSQDILKNYIELKKSRKESAKGFVNKIGHGTMTGAKGILKAPKKLIPHSKHSKKSKTTDVEPSEKSDMEG</sequence>
<feature type="region of interest" description="Disordered" evidence="1">
    <location>
        <begin position="178"/>
        <end position="205"/>
    </location>
</feature>
<protein>
    <recommendedName>
        <fullName evidence="2">PASTA domain-containing protein</fullName>
    </recommendedName>
</protein>
<evidence type="ECO:0000313" key="4">
    <source>
        <dbReference type="Proteomes" id="UP000234653"/>
    </source>
</evidence>
<dbReference type="KEGG" id="lali:LA20249_08900"/>
<feature type="compositionally biased region" description="Basic and acidic residues" evidence="1">
    <location>
        <begin position="191"/>
        <end position="205"/>
    </location>
</feature>
<name>A0A2K9HPD9_9LACO</name>
<accession>A0A2K9HPD9</accession>
<proteinExistence type="predicted"/>
<organism evidence="3 4">
    <name type="scientific">Companilactobacillus alimentarius DSM 20249</name>
    <dbReference type="NCBI Taxonomy" id="1423720"/>
    <lineage>
        <taxon>Bacteria</taxon>
        <taxon>Bacillati</taxon>
        <taxon>Bacillota</taxon>
        <taxon>Bacilli</taxon>
        <taxon>Lactobacillales</taxon>
        <taxon>Lactobacillaceae</taxon>
        <taxon>Companilactobacillus</taxon>
    </lineage>
</organism>
<dbReference type="EMBL" id="CP018867">
    <property type="protein sequence ID" value="AUI72293.1"/>
    <property type="molecule type" value="Genomic_DNA"/>
</dbReference>
<feature type="domain" description="PASTA" evidence="2">
    <location>
        <begin position="64"/>
        <end position="127"/>
    </location>
</feature>
<gene>
    <name evidence="3" type="ORF">LA20249_08900</name>
</gene>
<keyword evidence="4" id="KW-1185">Reference proteome</keyword>